<dbReference type="PANTHER" id="PTHR42693:SF42">
    <property type="entry name" value="ARYLSULFATASE G"/>
    <property type="match status" value="1"/>
</dbReference>
<keyword evidence="5" id="KW-0378">Hydrolase</keyword>
<feature type="domain" description="Sulfatase N-terminal" evidence="9">
    <location>
        <begin position="24"/>
        <end position="331"/>
    </location>
</feature>
<proteinExistence type="inferred from homology"/>
<evidence type="ECO:0000256" key="7">
    <source>
        <dbReference type="SAM" id="MobiDB-lite"/>
    </source>
</evidence>
<gene>
    <name evidence="10" type="ORF">PQO03_20360</name>
</gene>
<dbReference type="InterPro" id="IPR000917">
    <property type="entry name" value="Sulfatase_N"/>
</dbReference>
<dbReference type="CDD" id="cd16144">
    <property type="entry name" value="ARS_like"/>
    <property type="match status" value="1"/>
</dbReference>
<evidence type="ECO:0000259" key="9">
    <source>
        <dbReference type="Pfam" id="PF00884"/>
    </source>
</evidence>
<feature type="region of interest" description="Disordered" evidence="7">
    <location>
        <begin position="448"/>
        <end position="480"/>
    </location>
</feature>
<accession>A0ABY7W1M7</accession>
<comment type="similarity">
    <text evidence="2">Belongs to the sulfatase family.</text>
</comment>
<dbReference type="SUPFAM" id="SSF53649">
    <property type="entry name" value="Alkaline phosphatase-like"/>
    <property type="match status" value="1"/>
</dbReference>
<evidence type="ECO:0000256" key="3">
    <source>
        <dbReference type="ARBA" id="ARBA00022723"/>
    </source>
</evidence>
<dbReference type="Gene3D" id="3.30.1120.10">
    <property type="match status" value="1"/>
</dbReference>
<evidence type="ECO:0000256" key="5">
    <source>
        <dbReference type="ARBA" id="ARBA00022801"/>
    </source>
</evidence>
<dbReference type="EMBL" id="CP117812">
    <property type="protein sequence ID" value="WDE98173.1"/>
    <property type="molecule type" value="Genomic_DNA"/>
</dbReference>
<comment type="cofactor">
    <cofactor evidence="1">
        <name>Ca(2+)</name>
        <dbReference type="ChEBI" id="CHEBI:29108"/>
    </cofactor>
</comment>
<evidence type="ECO:0000256" key="1">
    <source>
        <dbReference type="ARBA" id="ARBA00001913"/>
    </source>
</evidence>
<name>A0ABY7W1M7_9BACT</name>
<evidence type="ECO:0000256" key="4">
    <source>
        <dbReference type="ARBA" id="ARBA00022729"/>
    </source>
</evidence>
<dbReference type="Proteomes" id="UP001214250">
    <property type="component" value="Chromosome 2"/>
</dbReference>
<evidence type="ECO:0000313" key="10">
    <source>
        <dbReference type="EMBL" id="WDE98173.1"/>
    </source>
</evidence>
<dbReference type="PANTHER" id="PTHR42693">
    <property type="entry name" value="ARYLSULFATASE FAMILY MEMBER"/>
    <property type="match status" value="1"/>
</dbReference>
<evidence type="ECO:0000313" key="11">
    <source>
        <dbReference type="Proteomes" id="UP001214250"/>
    </source>
</evidence>
<evidence type="ECO:0000256" key="6">
    <source>
        <dbReference type="ARBA" id="ARBA00022837"/>
    </source>
</evidence>
<organism evidence="10 11">
    <name type="scientific">Lentisphaera profundi</name>
    <dbReference type="NCBI Taxonomy" id="1658616"/>
    <lineage>
        <taxon>Bacteria</taxon>
        <taxon>Pseudomonadati</taxon>
        <taxon>Lentisphaerota</taxon>
        <taxon>Lentisphaeria</taxon>
        <taxon>Lentisphaerales</taxon>
        <taxon>Lentisphaeraceae</taxon>
        <taxon>Lentisphaera</taxon>
    </lineage>
</organism>
<evidence type="ECO:0000256" key="8">
    <source>
        <dbReference type="SAM" id="SignalP"/>
    </source>
</evidence>
<sequence>MMKYINICVLLFGAVLATQAEEKPNIIYINADDYGIMDSGFMGRKEYVTPNLDKLASRGMVFTNAYAPAANCAPSRACILSGQYATRHGVYTVGESDRGKASDRKIIPTKNTLSLQPDNLTLLGAFQQAGYKTGNFGKWHVGEDPKAQGCDVNVGGSHAGGTGKYFAPYKLKNIEQGPKGEHLPKRLTDEAIKFIEANKSENFFVYLAYYQVHTPIQPRMDLVAKYNDVPGIQPKYAALIEGMDIYIGELMDYLDKSGLSENTIILFSSDNGGINKISDQAPYRAGKGSYYEGGTRVPMIVSWPAKVKAGSRSDVPVIGLDFYPTLLDAATVSVPQDKILDGKSILPILTQESGIEKRNLFWHFPIYLQAYSVDNDEGRDPLFRTRPGSTMLSGKWKLHEYFEDGSFELYNLEDDKGERTNLAESMPEKLAELKKLLYAWRAEMNAPVPTAKNPQFGKKQSDSKSKKGKKNKKKKASDKK</sequence>
<dbReference type="Gene3D" id="3.40.720.10">
    <property type="entry name" value="Alkaline Phosphatase, subunit A"/>
    <property type="match status" value="1"/>
</dbReference>
<keyword evidence="4 8" id="KW-0732">Signal</keyword>
<dbReference type="InterPro" id="IPR017850">
    <property type="entry name" value="Alkaline_phosphatase_core_sf"/>
</dbReference>
<feature type="chain" id="PRO_5046526642" evidence="8">
    <location>
        <begin position="21"/>
        <end position="480"/>
    </location>
</feature>
<dbReference type="Pfam" id="PF00884">
    <property type="entry name" value="Sulfatase"/>
    <property type="match status" value="1"/>
</dbReference>
<keyword evidence="6" id="KW-0106">Calcium</keyword>
<feature type="signal peptide" evidence="8">
    <location>
        <begin position="1"/>
        <end position="20"/>
    </location>
</feature>
<dbReference type="InterPro" id="IPR050738">
    <property type="entry name" value="Sulfatase"/>
</dbReference>
<protein>
    <submittedName>
        <fullName evidence="10">Sulfatase</fullName>
    </submittedName>
</protein>
<dbReference type="RefSeq" id="WP_274152990.1">
    <property type="nucleotide sequence ID" value="NZ_CP117812.1"/>
</dbReference>
<keyword evidence="11" id="KW-1185">Reference proteome</keyword>
<reference evidence="10 11" key="1">
    <citation type="submission" date="2023-02" db="EMBL/GenBank/DDBJ databases">
        <title>Genome sequence of Lentisphaera profundi SAORIC-696.</title>
        <authorList>
            <person name="Kim e."/>
            <person name="Cho J.-C."/>
            <person name="Choi A."/>
            <person name="Kang I."/>
        </authorList>
    </citation>
    <scope>NUCLEOTIDE SEQUENCE [LARGE SCALE GENOMIC DNA]</scope>
    <source>
        <strain evidence="10 11">SAORIC-696</strain>
    </source>
</reference>
<feature type="compositionally biased region" description="Basic residues" evidence="7">
    <location>
        <begin position="466"/>
        <end position="480"/>
    </location>
</feature>
<evidence type="ECO:0000256" key="2">
    <source>
        <dbReference type="ARBA" id="ARBA00008779"/>
    </source>
</evidence>
<keyword evidence="3" id="KW-0479">Metal-binding</keyword>